<proteinExistence type="predicted"/>
<keyword evidence="2" id="KW-1185">Reference proteome</keyword>
<dbReference type="EMBL" id="CP144699">
    <property type="protein sequence ID" value="WVZ18484.1"/>
    <property type="molecule type" value="Genomic_DNA"/>
</dbReference>
<protein>
    <submittedName>
        <fullName evidence="1">Uncharacterized protein</fullName>
    </submittedName>
</protein>
<dbReference type="AlphaFoldDB" id="A0AAQ3S7F5"/>
<evidence type="ECO:0000313" key="2">
    <source>
        <dbReference type="Proteomes" id="UP001374535"/>
    </source>
</evidence>
<accession>A0AAQ3S7F5</accession>
<gene>
    <name evidence="1" type="ORF">V8G54_005806</name>
</gene>
<name>A0AAQ3S7F5_VIGMU</name>
<sequence>MKVIIENREDYVEKPVESRLPRRDGYEWVDPLDIVSLRRVSAIDNVFHAREGYEKDFLYLSNLKICGAYKLHDPTYCKTGTNEDMFHKLRNQLDEEAKKVKEIVVLNLKEMVVATHGHFSGIKSSSSKSNSSDLGCLERTLVFMCKGVLIGLKENELKMMKEAEPTTLIRVMLEFQSRSLVLDPKKIYVEDKNTWIEKKKALEENVK</sequence>
<dbReference type="Proteomes" id="UP001374535">
    <property type="component" value="Chromosome 2"/>
</dbReference>
<evidence type="ECO:0000313" key="1">
    <source>
        <dbReference type="EMBL" id="WVZ18484.1"/>
    </source>
</evidence>
<reference evidence="1 2" key="1">
    <citation type="journal article" date="2023" name="Life. Sci Alliance">
        <title>Evolutionary insights into 3D genome organization and epigenetic landscape of Vigna mungo.</title>
        <authorList>
            <person name="Junaid A."/>
            <person name="Singh B."/>
            <person name="Bhatia S."/>
        </authorList>
    </citation>
    <scope>NUCLEOTIDE SEQUENCE [LARGE SCALE GENOMIC DNA]</scope>
    <source>
        <strain evidence="1">Urdbean</strain>
    </source>
</reference>
<organism evidence="1 2">
    <name type="scientific">Vigna mungo</name>
    <name type="common">Black gram</name>
    <name type="synonym">Phaseolus mungo</name>
    <dbReference type="NCBI Taxonomy" id="3915"/>
    <lineage>
        <taxon>Eukaryota</taxon>
        <taxon>Viridiplantae</taxon>
        <taxon>Streptophyta</taxon>
        <taxon>Embryophyta</taxon>
        <taxon>Tracheophyta</taxon>
        <taxon>Spermatophyta</taxon>
        <taxon>Magnoliopsida</taxon>
        <taxon>eudicotyledons</taxon>
        <taxon>Gunneridae</taxon>
        <taxon>Pentapetalae</taxon>
        <taxon>rosids</taxon>
        <taxon>fabids</taxon>
        <taxon>Fabales</taxon>
        <taxon>Fabaceae</taxon>
        <taxon>Papilionoideae</taxon>
        <taxon>50 kb inversion clade</taxon>
        <taxon>NPAAA clade</taxon>
        <taxon>indigoferoid/millettioid clade</taxon>
        <taxon>Phaseoleae</taxon>
        <taxon>Vigna</taxon>
    </lineage>
</organism>